<evidence type="ECO:0000313" key="1">
    <source>
        <dbReference type="EMBL" id="PKK89110.1"/>
    </source>
</evidence>
<protein>
    <submittedName>
        <fullName evidence="1">Uncharacterized protein</fullName>
    </submittedName>
</protein>
<dbReference type="EMBL" id="PGXC01000025">
    <property type="protein sequence ID" value="PKK89110.1"/>
    <property type="molecule type" value="Genomic_DNA"/>
</dbReference>
<organism evidence="1 2">
    <name type="scientific">Candidatus Wallbacteria bacterium HGW-Wallbacteria-1</name>
    <dbReference type="NCBI Taxonomy" id="2013854"/>
    <lineage>
        <taxon>Bacteria</taxon>
        <taxon>Candidatus Walliibacteriota</taxon>
    </lineage>
</organism>
<dbReference type="AlphaFoldDB" id="A0A2N1PLA9"/>
<proteinExistence type="predicted"/>
<dbReference type="PROSITE" id="PS51257">
    <property type="entry name" value="PROKAR_LIPOPROTEIN"/>
    <property type="match status" value="1"/>
</dbReference>
<dbReference type="Proteomes" id="UP000233256">
    <property type="component" value="Unassembled WGS sequence"/>
</dbReference>
<reference evidence="1 2" key="1">
    <citation type="journal article" date="2017" name="ISME J.">
        <title>Potential for microbial H2 and metal transformations associated with novel bacteria and archaea in deep terrestrial subsurface sediments.</title>
        <authorList>
            <person name="Hernsdorf A.W."/>
            <person name="Amano Y."/>
            <person name="Miyakawa K."/>
            <person name="Ise K."/>
            <person name="Suzuki Y."/>
            <person name="Anantharaman K."/>
            <person name="Probst A."/>
            <person name="Burstein D."/>
            <person name="Thomas B.C."/>
            <person name="Banfield J.F."/>
        </authorList>
    </citation>
    <scope>NUCLEOTIDE SEQUENCE [LARGE SCALE GENOMIC DNA]</scope>
    <source>
        <strain evidence="1">HGW-Wallbacteria-1</strain>
    </source>
</reference>
<evidence type="ECO:0000313" key="2">
    <source>
        <dbReference type="Proteomes" id="UP000233256"/>
    </source>
</evidence>
<comment type="caution">
    <text evidence="1">The sequence shown here is derived from an EMBL/GenBank/DDBJ whole genome shotgun (WGS) entry which is preliminary data.</text>
</comment>
<name>A0A2N1PLA9_9BACT</name>
<sequence>MNRSSVSAVVLIVLLILPFLGFVSIQNAAFGCGETWEEMILGGRKVTALERDFLQFMIQHIDTTCPAIRGKVYATALDRTGALVKAWDNMATKYRRNSPKWYPDPAKWTSSIDQARASFAKMQEFIRLHQLVKGHYNYLQGKSHIMSLFSKKNPFTAEYMLDDMSDLMRTISKGFVRDKREEVVIRLLSCQSKIEYLRAALLKKHSPRTVNRLLAKLTEIGARLNAIQNPLEQRQQLSSTFREYIIEFYRVRAKARLLPLTSVLSPQMP</sequence>
<accession>A0A2N1PLA9</accession>
<gene>
    <name evidence="1" type="ORF">CVV64_15910</name>
</gene>